<proteinExistence type="inferred from homology"/>
<evidence type="ECO:0000256" key="4">
    <source>
        <dbReference type="ARBA" id="ARBA00022989"/>
    </source>
</evidence>
<feature type="transmembrane region" description="Helical" evidence="6">
    <location>
        <begin position="34"/>
        <end position="51"/>
    </location>
</feature>
<feature type="transmembrane region" description="Helical" evidence="6">
    <location>
        <begin position="392"/>
        <end position="416"/>
    </location>
</feature>
<feature type="transmembrane region" description="Helical" evidence="6">
    <location>
        <begin position="243"/>
        <end position="265"/>
    </location>
</feature>
<dbReference type="Gene3D" id="1.10.4160.10">
    <property type="entry name" value="Hydantoin permease"/>
    <property type="match status" value="1"/>
</dbReference>
<feature type="transmembrane region" description="Helical" evidence="6">
    <location>
        <begin position="87"/>
        <end position="105"/>
    </location>
</feature>
<feature type="transmembrane region" description="Helical" evidence="6">
    <location>
        <begin position="277"/>
        <end position="297"/>
    </location>
</feature>
<evidence type="ECO:0000313" key="7">
    <source>
        <dbReference type="EMBL" id="KKZ64605.1"/>
    </source>
</evidence>
<dbReference type="GO" id="GO:0015205">
    <property type="term" value="F:nucleobase transmembrane transporter activity"/>
    <property type="evidence" value="ECO:0007669"/>
    <property type="project" value="TreeGrafter"/>
</dbReference>
<dbReference type="InterPro" id="IPR045225">
    <property type="entry name" value="Uracil/uridine/allantoin_perm"/>
</dbReference>
<evidence type="ECO:0000313" key="8">
    <source>
        <dbReference type="Proteomes" id="UP000034164"/>
    </source>
</evidence>
<accession>A0A0G2I341</accession>
<dbReference type="PANTHER" id="PTHR30618">
    <property type="entry name" value="NCS1 FAMILY PURINE/PYRIMIDINE TRANSPORTER"/>
    <property type="match status" value="1"/>
</dbReference>
<reference evidence="8" key="1">
    <citation type="journal article" date="2015" name="PLoS Genet.">
        <title>The dynamic genome and transcriptome of the human fungal pathogen Blastomyces and close relative Emmonsia.</title>
        <authorList>
            <person name="Munoz J.F."/>
            <person name="Gauthier G.M."/>
            <person name="Desjardins C.A."/>
            <person name="Gallo J.E."/>
            <person name="Holder J."/>
            <person name="Sullivan T.D."/>
            <person name="Marty A.J."/>
            <person name="Carmen J.C."/>
            <person name="Chen Z."/>
            <person name="Ding L."/>
            <person name="Gujja S."/>
            <person name="Magrini V."/>
            <person name="Misas E."/>
            <person name="Mitreva M."/>
            <person name="Priest M."/>
            <person name="Saif S."/>
            <person name="Whiston E.A."/>
            <person name="Young S."/>
            <person name="Zeng Q."/>
            <person name="Goldman W.E."/>
            <person name="Mardis E.R."/>
            <person name="Taylor J.W."/>
            <person name="McEwen J.G."/>
            <person name="Clay O.K."/>
            <person name="Klein B.S."/>
            <person name="Cuomo C.A."/>
        </authorList>
    </citation>
    <scope>NUCLEOTIDE SEQUENCE [LARGE SCALE GENOMIC DNA]</scope>
    <source>
        <strain evidence="8">UAMH 3008</strain>
    </source>
</reference>
<keyword evidence="5 6" id="KW-0472">Membrane</keyword>
<feature type="transmembrane region" description="Helical" evidence="6">
    <location>
        <begin position="112"/>
        <end position="130"/>
    </location>
</feature>
<sequence>MLTGLLAVACGWMGERQQVGFTVASRFSWGMRGSYFPVLIRVFVGSMWFGIQSGGQATRVLIGAIIPAFAHMKNYFAESSHLTTNDFIGMIIWYAVFIPLCLIPPERLQKPFAISFVLFTSSCIGILIWAVKAAHGAGSMFHRPASTPSIGWGMLYGISATLGAWGAGTLGQSDWTRYANRPLAPTLSQLVAAPVTIAVTAIIGIVVTSAANDVLGDIMWNPVYLLAAIQEEYQSSARVRVGVFFASVGMVATQLAISIIVNSVSTGMDMAGLCPKYINIIRGSYIMALIGFCSQPWQLLANATKFLSVLSGFGIFMASLTGIMLADYHIIRRHKLKLNDLYTGDPDGIYWYWHGFNWRALIAFISGIWPLFPGLIASVNNITHPPLANWIKLFNLTFFVGFVISFVTMTAICFIWPPQGLGDEAPFANVRQVDGVDSVLVGKEEMAGEQRISRFDGDIKGGLNDCLP</sequence>
<feature type="transmembrane region" description="Helical" evidence="6">
    <location>
        <begin position="309"/>
        <end position="328"/>
    </location>
</feature>
<dbReference type="InterPro" id="IPR001248">
    <property type="entry name" value="Pur-cyt_permease"/>
</dbReference>
<evidence type="ECO:0000256" key="2">
    <source>
        <dbReference type="ARBA" id="ARBA00008974"/>
    </source>
</evidence>
<feature type="transmembrane region" description="Helical" evidence="6">
    <location>
        <begin position="349"/>
        <end position="372"/>
    </location>
</feature>
<protein>
    <recommendedName>
        <fullName evidence="9">NCS1 family nucleobase:cation symporter-1</fullName>
    </recommendedName>
</protein>
<evidence type="ECO:0000256" key="3">
    <source>
        <dbReference type="ARBA" id="ARBA00022692"/>
    </source>
</evidence>
<dbReference type="VEuPathDB" id="FungiDB:EMCG_09501"/>
<comment type="similarity">
    <text evidence="2">Belongs to the purine-cytosine permease (2.A.39) family.</text>
</comment>
<dbReference type="OrthoDB" id="2018619at2759"/>
<organism evidence="7 8">
    <name type="scientific">[Emmonsia] crescens</name>
    <dbReference type="NCBI Taxonomy" id="73230"/>
    <lineage>
        <taxon>Eukaryota</taxon>
        <taxon>Fungi</taxon>
        <taxon>Dikarya</taxon>
        <taxon>Ascomycota</taxon>
        <taxon>Pezizomycotina</taxon>
        <taxon>Eurotiomycetes</taxon>
        <taxon>Eurotiomycetidae</taxon>
        <taxon>Onygenales</taxon>
        <taxon>Ajellomycetaceae</taxon>
        <taxon>Emergomyces</taxon>
    </lineage>
</organism>
<evidence type="ECO:0000256" key="6">
    <source>
        <dbReference type="SAM" id="Phobius"/>
    </source>
</evidence>
<name>A0A0G2I341_9EURO</name>
<keyword evidence="3 6" id="KW-0812">Transmembrane</keyword>
<keyword evidence="4 6" id="KW-1133">Transmembrane helix</keyword>
<dbReference type="PANTHER" id="PTHR30618:SF15">
    <property type="entry name" value="NICOTINAMIDE RIBOSIDE TRANSPORTER 1-RELATED"/>
    <property type="match status" value="1"/>
</dbReference>
<gene>
    <name evidence="7" type="ORF">EMCG_09501</name>
</gene>
<comment type="caution">
    <text evidence="7">The sequence shown here is derived from an EMBL/GenBank/DDBJ whole genome shotgun (WGS) entry which is preliminary data.</text>
</comment>
<comment type="subcellular location">
    <subcellularLocation>
        <location evidence="1">Membrane</location>
        <topology evidence="1">Multi-pass membrane protein</topology>
    </subcellularLocation>
</comment>
<dbReference type="EMBL" id="LCZI01000772">
    <property type="protein sequence ID" value="KKZ64605.1"/>
    <property type="molecule type" value="Genomic_DNA"/>
</dbReference>
<dbReference type="GO" id="GO:0005886">
    <property type="term" value="C:plasma membrane"/>
    <property type="evidence" value="ECO:0007669"/>
    <property type="project" value="TreeGrafter"/>
</dbReference>
<dbReference type="Pfam" id="PF02133">
    <property type="entry name" value="Transp_cyt_pur"/>
    <property type="match status" value="1"/>
</dbReference>
<dbReference type="Proteomes" id="UP000034164">
    <property type="component" value="Unassembled WGS sequence"/>
</dbReference>
<evidence type="ECO:0000256" key="1">
    <source>
        <dbReference type="ARBA" id="ARBA00004141"/>
    </source>
</evidence>
<feature type="transmembrane region" description="Helical" evidence="6">
    <location>
        <begin position="150"/>
        <end position="170"/>
    </location>
</feature>
<evidence type="ECO:0000256" key="5">
    <source>
        <dbReference type="ARBA" id="ARBA00023136"/>
    </source>
</evidence>
<feature type="transmembrane region" description="Helical" evidence="6">
    <location>
        <begin position="190"/>
        <end position="211"/>
    </location>
</feature>
<dbReference type="AlphaFoldDB" id="A0A0G2I341"/>
<evidence type="ECO:0008006" key="9">
    <source>
        <dbReference type="Google" id="ProtNLM"/>
    </source>
</evidence>